<protein>
    <submittedName>
        <fullName evidence="2">Uncharacterized protein</fullName>
    </submittedName>
</protein>
<gene>
    <name evidence="2" type="ORF">DFH07DRAFT_1016736</name>
</gene>
<sequence length="390" mass="42986">MTSARSTPGICFVRSNVLKSKAEHQIAAKEYLEARSTYTSAAIEMVGLAWLGRRPLGDFERLGQGWDAIVECSRKLKLKDHDSTLLWLEEADVLDKNIEFASNLRSGLVMSYPGGRNIHALPEWTPTTVTWVDYCFERIPSLYLASDISLIGNTGSAVHRRWLAQEIFAVLPESLKTAQTLKLTPLLGSDLLGLRHPDPKLAPSLTTERPDHGTTGRLVTAAIFPAAERNYCLHSGLPDYSAYRDGSSNENNNNQSATPLKRKQTSVILLGTRNDSENFEYILEQGEWDWPSPIISHPVPFLMVRRVGLAVKKGTPSGKIALTIACDVVMIARSSGSSIAIPKRGRKAKDIIAKLLEQNSQSSSPSPPIQAHLAESRGGNCRNRSRGYKQ</sequence>
<dbReference type="EMBL" id="JARJLG010000038">
    <property type="protein sequence ID" value="KAJ7764139.1"/>
    <property type="molecule type" value="Genomic_DNA"/>
</dbReference>
<feature type="region of interest" description="Disordered" evidence="1">
    <location>
        <begin position="243"/>
        <end position="263"/>
    </location>
</feature>
<feature type="compositionally biased region" description="Polar residues" evidence="1">
    <location>
        <begin position="246"/>
        <end position="258"/>
    </location>
</feature>
<comment type="caution">
    <text evidence="2">The sequence shown here is derived from an EMBL/GenBank/DDBJ whole genome shotgun (WGS) entry which is preliminary data.</text>
</comment>
<evidence type="ECO:0000313" key="2">
    <source>
        <dbReference type="EMBL" id="KAJ7764139.1"/>
    </source>
</evidence>
<accession>A0AAD7NJ34</accession>
<name>A0AAD7NJ34_9AGAR</name>
<dbReference type="Proteomes" id="UP001215280">
    <property type="component" value="Unassembled WGS sequence"/>
</dbReference>
<proteinExistence type="predicted"/>
<organism evidence="2 3">
    <name type="scientific">Mycena maculata</name>
    <dbReference type="NCBI Taxonomy" id="230809"/>
    <lineage>
        <taxon>Eukaryota</taxon>
        <taxon>Fungi</taxon>
        <taxon>Dikarya</taxon>
        <taxon>Basidiomycota</taxon>
        <taxon>Agaricomycotina</taxon>
        <taxon>Agaricomycetes</taxon>
        <taxon>Agaricomycetidae</taxon>
        <taxon>Agaricales</taxon>
        <taxon>Marasmiineae</taxon>
        <taxon>Mycenaceae</taxon>
        <taxon>Mycena</taxon>
    </lineage>
</organism>
<dbReference type="AlphaFoldDB" id="A0AAD7NJ34"/>
<evidence type="ECO:0000313" key="3">
    <source>
        <dbReference type="Proteomes" id="UP001215280"/>
    </source>
</evidence>
<feature type="region of interest" description="Disordered" evidence="1">
    <location>
        <begin position="357"/>
        <end position="390"/>
    </location>
</feature>
<reference evidence="2" key="1">
    <citation type="submission" date="2023-03" db="EMBL/GenBank/DDBJ databases">
        <title>Massive genome expansion in bonnet fungi (Mycena s.s.) driven by repeated elements and novel gene families across ecological guilds.</title>
        <authorList>
            <consortium name="Lawrence Berkeley National Laboratory"/>
            <person name="Harder C.B."/>
            <person name="Miyauchi S."/>
            <person name="Viragh M."/>
            <person name="Kuo A."/>
            <person name="Thoen E."/>
            <person name="Andreopoulos B."/>
            <person name="Lu D."/>
            <person name="Skrede I."/>
            <person name="Drula E."/>
            <person name="Henrissat B."/>
            <person name="Morin E."/>
            <person name="Kohler A."/>
            <person name="Barry K."/>
            <person name="LaButti K."/>
            <person name="Morin E."/>
            <person name="Salamov A."/>
            <person name="Lipzen A."/>
            <person name="Mereny Z."/>
            <person name="Hegedus B."/>
            <person name="Baldrian P."/>
            <person name="Stursova M."/>
            <person name="Weitz H."/>
            <person name="Taylor A."/>
            <person name="Grigoriev I.V."/>
            <person name="Nagy L.G."/>
            <person name="Martin F."/>
            <person name="Kauserud H."/>
        </authorList>
    </citation>
    <scope>NUCLEOTIDE SEQUENCE</scope>
    <source>
        <strain evidence="2">CBHHK188m</strain>
    </source>
</reference>
<evidence type="ECO:0000256" key="1">
    <source>
        <dbReference type="SAM" id="MobiDB-lite"/>
    </source>
</evidence>
<keyword evidence="3" id="KW-1185">Reference proteome</keyword>